<evidence type="ECO:0000256" key="4">
    <source>
        <dbReference type="ARBA" id="ARBA00022842"/>
    </source>
</evidence>
<dbReference type="Proteomes" id="UP000033035">
    <property type="component" value="Unassembled WGS sequence"/>
</dbReference>
<name>A0A0F5JRP6_9BACT</name>
<dbReference type="PANTHER" id="PTHR46470">
    <property type="entry name" value="N-ACYLNEURAMINATE-9-PHOSPHATASE"/>
    <property type="match status" value="1"/>
</dbReference>
<accession>A0A0F5JRP6</accession>
<dbReference type="SFLD" id="SFLDG01129">
    <property type="entry name" value="C1.5:_HAD__Beta-PGM__Phosphata"/>
    <property type="match status" value="1"/>
</dbReference>
<evidence type="ECO:0000313" key="5">
    <source>
        <dbReference type="EMBL" id="KKB60473.1"/>
    </source>
</evidence>
<organism evidence="5 6">
    <name type="scientific">Parabacteroides gordonii MS-1 = DSM 23371</name>
    <dbReference type="NCBI Taxonomy" id="1203610"/>
    <lineage>
        <taxon>Bacteria</taxon>
        <taxon>Pseudomonadati</taxon>
        <taxon>Bacteroidota</taxon>
        <taxon>Bacteroidia</taxon>
        <taxon>Bacteroidales</taxon>
        <taxon>Tannerellaceae</taxon>
        <taxon>Parabacteroides</taxon>
    </lineage>
</organism>
<dbReference type="InterPro" id="IPR023214">
    <property type="entry name" value="HAD_sf"/>
</dbReference>
<dbReference type="NCBIfam" id="TIGR01549">
    <property type="entry name" value="HAD-SF-IA-v1"/>
    <property type="match status" value="1"/>
</dbReference>
<evidence type="ECO:0000313" key="6">
    <source>
        <dbReference type="Proteomes" id="UP000033035"/>
    </source>
</evidence>
<dbReference type="GO" id="GO:0044281">
    <property type="term" value="P:small molecule metabolic process"/>
    <property type="evidence" value="ECO:0007669"/>
    <property type="project" value="UniProtKB-ARBA"/>
</dbReference>
<dbReference type="AlphaFoldDB" id="A0A0F5JRP6"/>
<dbReference type="GO" id="GO:0016791">
    <property type="term" value="F:phosphatase activity"/>
    <property type="evidence" value="ECO:0007669"/>
    <property type="project" value="TreeGrafter"/>
</dbReference>
<dbReference type="SFLD" id="SFLDS00003">
    <property type="entry name" value="Haloacid_Dehalogenase"/>
    <property type="match status" value="1"/>
</dbReference>
<evidence type="ECO:0000256" key="1">
    <source>
        <dbReference type="ARBA" id="ARBA00001946"/>
    </source>
</evidence>
<keyword evidence="2" id="KW-0479">Metal-binding</keyword>
<keyword evidence="3 5" id="KW-0378">Hydrolase</keyword>
<evidence type="ECO:0000256" key="3">
    <source>
        <dbReference type="ARBA" id="ARBA00022801"/>
    </source>
</evidence>
<dbReference type="PANTHER" id="PTHR46470:SF2">
    <property type="entry name" value="GLYCERALDEHYDE 3-PHOSPHATE PHOSPHATASE"/>
    <property type="match status" value="1"/>
</dbReference>
<comment type="caution">
    <text evidence="5">The sequence shown here is derived from an EMBL/GenBank/DDBJ whole genome shotgun (WGS) entry which is preliminary data.</text>
</comment>
<dbReference type="Pfam" id="PF00702">
    <property type="entry name" value="Hydrolase"/>
    <property type="match status" value="1"/>
</dbReference>
<dbReference type="RefSeq" id="WP_028730418.1">
    <property type="nucleotide sequence ID" value="NZ_KE386766.1"/>
</dbReference>
<dbReference type="Gene3D" id="3.40.50.1000">
    <property type="entry name" value="HAD superfamily/HAD-like"/>
    <property type="match status" value="1"/>
</dbReference>
<reference evidence="5 6" key="1">
    <citation type="submission" date="2013-04" db="EMBL/GenBank/DDBJ databases">
        <title>The Genome Sequence of Parabacteroides gordonii DSM 23371.</title>
        <authorList>
            <consortium name="The Broad Institute Genomics Platform"/>
            <person name="Earl A."/>
            <person name="Ward D."/>
            <person name="Feldgarden M."/>
            <person name="Gevers D."/>
            <person name="Martens E."/>
            <person name="Sakamoto M."/>
            <person name="Benno Y."/>
            <person name="Suzuki N."/>
            <person name="Matsunaga N."/>
            <person name="Koshihara K."/>
            <person name="Seki M."/>
            <person name="Komiya H."/>
            <person name="Walker B."/>
            <person name="Young S."/>
            <person name="Zeng Q."/>
            <person name="Gargeya S."/>
            <person name="Fitzgerald M."/>
            <person name="Haas B."/>
            <person name="Abouelleil A."/>
            <person name="Allen A.W."/>
            <person name="Alvarado L."/>
            <person name="Arachchi H.M."/>
            <person name="Berlin A.M."/>
            <person name="Chapman S.B."/>
            <person name="Gainer-Dewar J."/>
            <person name="Goldberg J."/>
            <person name="Griggs A."/>
            <person name="Gujja S."/>
            <person name="Hansen M."/>
            <person name="Howarth C."/>
            <person name="Imamovic A."/>
            <person name="Ireland A."/>
            <person name="Larimer J."/>
            <person name="McCowan C."/>
            <person name="Murphy C."/>
            <person name="Pearson M."/>
            <person name="Poon T.W."/>
            <person name="Priest M."/>
            <person name="Roberts A."/>
            <person name="Saif S."/>
            <person name="Shea T."/>
            <person name="Sisk P."/>
            <person name="Sykes S."/>
            <person name="Wortman J."/>
            <person name="Nusbaum C."/>
            <person name="Birren B."/>
        </authorList>
    </citation>
    <scope>NUCLEOTIDE SEQUENCE [LARGE SCALE GENOMIC DNA]</scope>
    <source>
        <strain evidence="5 6">MS-1</strain>
    </source>
</reference>
<proteinExistence type="predicted"/>
<dbReference type="InterPro" id="IPR006439">
    <property type="entry name" value="HAD-SF_hydro_IA"/>
</dbReference>
<dbReference type="GO" id="GO:0046872">
    <property type="term" value="F:metal ion binding"/>
    <property type="evidence" value="ECO:0007669"/>
    <property type="project" value="UniProtKB-KW"/>
</dbReference>
<dbReference type="EMBL" id="AQHW01000002">
    <property type="protein sequence ID" value="KKB60473.1"/>
    <property type="molecule type" value="Genomic_DNA"/>
</dbReference>
<dbReference type="PATRIC" id="fig|1203610.3.peg.372"/>
<keyword evidence="4" id="KW-0460">Magnesium</keyword>
<protein>
    <submittedName>
        <fullName evidence="5">HAD hydrolase, family IA</fullName>
    </submittedName>
</protein>
<gene>
    <name evidence="5" type="ORF">HMPREF1536_00353</name>
</gene>
<sequence>MFESDKIKGIIFDYGGTIDSNGMHWAEVIWMAYQAEEVPVSKETFREAYVHGERTLGKNPIVQPHHTFLDMLRLKTDLQIEWLKAGDFLPEELATPGLKQRLADWCYAYARKSIDSARHILAALSRKYPLVLVSNFYGNVEAVLKDFHLDCYFQSIVESAVVGIRKPDPAIFRLGVKDLLLPAEEIVVIGDSYDKDIVPATSIGCKTIWLKSIGWSEYEGNETADLVITDFAELEQTFGL</sequence>
<comment type="cofactor">
    <cofactor evidence="1">
        <name>Mg(2+)</name>
        <dbReference type="ChEBI" id="CHEBI:18420"/>
    </cofactor>
</comment>
<dbReference type="STRING" id="1203610.HMPREF1536_00353"/>
<dbReference type="SUPFAM" id="SSF56784">
    <property type="entry name" value="HAD-like"/>
    <property type="match status" value="1"/>
</dbReference>
<dbReference type="PRINTS" id="PR00413">
    <property type="entry name" value="HADHALOGNASE"/>
</dbReference>
<evidence type="ECO:0000256" key="2">
    <source>
        <dbReference type="ARBA" id="ARBA00022723"/>
    </source>
</evidence>
<dbReference type="HOGENOM" id="CLU_045011_8_0_10"/>
<dbReference type="InterPro" id="IPR036412">
    <property type="entry name" value="HAD-like_sf"/>
</dbReference>
<keyword evidence="6" id="KW-1185">Reference proteome</keyword>
<dbReference type="InterPro" id="IPR051400">
    <property type="entry name" value="HAD-like_hydrolase"/>
</dbReference>